<dbReference type="Pfam" id="PF13181">
    <property type="entry name" value="TPR_8"/>
    <property type="match status" value="1"/>
</dbReference>
<dbReference type="Proteomes" id="UP001296967">
    <property type="component" value="Unassembled WGS sequence"/>
</dbReference>
<dbReference type="InterPro" id="IPR011990">
    <property type="entry name" value="TPR-like_helical_dom_sf"/>
</dbReference>
<evidence type="ECO:0000256" key="2">
    <source>
        <dbReference type="ARBA" id="ARBA00022803"/>
    </source>
</evidence>
<dbReference type="Gene3D" id="1.25.40.10">
    <property type="entry name" value="Tetratricopeptide repeat domain"/>
    <property type="match status" value="1"/>
</dbReference>
<accession>A0AAJ0UE86</accession>
<evidence type="ECO:0000256" key="1">
    <source>
        <dbReference type="ARBA" id="ARBA00022737"/>
    </source>
</evidence>
<keyword evidence="6" id="KW-1185">Reference proteome</keyword>
<keyword evidence="1" id="KW-0677">Repeat</keyword>
<gene>
    <name evidence="5" type="ORF">CCR82_04095</name>
</gene>
<dbReference type="AlphaFoldDB" id="A0AAJ0UE86"/>
<feature type="repeat" description="TPR" evidence="3">
    <location>
        <begin position="100"/>
        <end position="133"/>
    </location>
</feature>
<dbReference type="GO" id="GO:0072380">
    <property type="term" value="C:TRC complex"/>
    <property type="evidence" value="ECO:0007669"/>
    <property type="project" value="TreeGrafter"/>
</dbReference>
<evidence type="ECO:0000256" key="3">
    <source>
        <dbReference type="PROSITE-ProRule" id="PRU00339"/>
    </source>
</evidence>
<dbReference type="InterPro" id="IPR019734">
    <property type="entry name" value="TPR_rpt"/>
</dbReference>
<dbReference type="GO" id="GO:0060090">
    <property type="term" value="F:molecular adaptor activity"/>
    <property type="evidence" value="ECO:0007669"/>
    <property type="project" value="TreeGrafter"/>
</dbReference>
<dbReference type="PANTHER" id="PTHR45831:SF5">
    <property type="entry name" value="STI1 DOMAIN-CONTAINING PROTEIN"/>
    <property type="match status" value="1"/>
</dbReference>
<protein>
    <recommendedName>
        <fullName evidence="7">Tetratricopeptide repeat protein</fullName>
    </recommendedName>
</protein>
<feature type="region of interest" description="Disordered" evidence="4">
    <location>
        <begin position="31"/>
        <end position="64"/>
    </location>
</feature>
<reference evidence="5" key="2">
    <citation type="journal article" date="2020" name="Microorganisms">
        <title>Osmotic Adaptation and Compatible Solute Biosynthesis of Phototrophic Bacteria as Revealed from Genome Analyses.</title>
        <authorList>
            <person name="Imhoff J.F."/>
            <person name="Rahn T."/>
            <person name="Kunzel S."/>
            <person name="Keller A."/>
            <person name="Neulinger S.C."/>
        </authorList>
    </citation>
    <scope>NUCLEOTIDE SEQUENCE</scope>
    <source>
        <strain evidence="5">DSM 4395</strain>
    </source>
</reference>
<dbReference type="SMART" id="SM00028">
    <property type="entry name" value="TPR"/>
    <property type="match status" value="3"/>
</dbReference>
<dbReference type="PROSITE" id="PS50005">
    <property type="entry name" value="TPR"/>
    <property type="match status" value="1"/>
</dbReference>
<comment type="caution">
    <text evidence="5">The sequence shown here is derived from an EMBL/GenBank/DDBJ whole genome shotgun (WGS) entry which is preliminary data.</text>
</comment>
<name>A0AAJ0UE86_HALSE</name>
<evidence type="ECO:0008006" key="7">
    <source>
        <dbReference type="Google" id="ProtNLM"/>
    </source>
</evidence>
<sequence length="187" mass="18874">MHNALRLITTGTVLTLAIALATEQGLAESAPASAASSTSPVSPDGPVASPGSSANPASPTNPADSVGALIEQAEAQLTRGETQAAIATLDDAIAADPSSSLAHTRLGGAYLLSQEYSSAIDQFQQAISSDSQNAGAFIGLGVAYLHLKQAGPAKAALTEAKRLNPAKRTDIDALLARIEQTASAHHP</sequence>
<evidence type="ECO:0000313" key="6">
    <source>
        <dbReference type="Proteomes" id="UP001296967"/>
    </source>
</evidence>
<dbReference type="GO" id="GO:0006620">
    <property type="term" value="P:post-translational protein targeting to endoplasmic reticulum membrane"/>
    <property type="evidence" value="ECO:0007669"/>
    <property type="project" value="TreeGrafter"/>
</dbReference>
<evidence type="ECO:0000313" key="5">
    <source>
        <dbReference type="EMBL" id="MBK5929736.1"/>
    </source>
</evidence>
<evidence type="ECO:0000256" key="4">
    <source>
        <dbReference type="SAM" id="MobiDB-lite"/>
    </source>
</evidence>
<dbReference type="GO" id="GO:0016020">
    <property type="term" value="C:membrane"/>
    <property type="evidence" value="ECO:0007669"/>
    <property type="project" value="TreeGrafter"/>
</dbReference>
<dbReference type="InterPro" id="IPR047150">
    <property type="entry name" value="SGT"/>
</dbReference>
<keyword evidence="2 3" id="KW-0802">TPR repeat</keyword>
<dbReference type="RefSeq" id="WP_201244146.1">
    <property type="nucleotide sequence ID" value="NZ_NHSF01000022.1"/>
</dbReference>
<dbReference type="PANTHER" id="PTHR45831">
    <property type="entry name" value="LD24721P"/>
    <property type="match status" value="1"/>
</dbReference>
<proteinExistence type="predicted"/>
<reference evidence="5" key="1">
    <citation type="submission" date="2017-05" db="EMBL/GenBank/DDBJ databases">
        <authorList>
            <person name="Imhoff J.F."/>
            <person name="Rahn T."/>
            <person name="Kuenzel S."/>
            <person name="Neulinger S.C."/>
        </authorList>
    </citation>
    <scope>NUCLEOTIDE SEQUENCE</scope>
    <source>
        <strain evidence="5">DSM 4395</strain>
    </source>
</reference>
<feature type="compositionally biased region" description="Low complexity" evidence="4">
    <location>
        <begin position="31"/>
        <end position="63"/>
    </location>
</feature>
<dbReference type="EMBL" id="NHSF01000022">
    <property type="protein sequence ID" value="MBK5929736.1"/>
    <property type="molecule type" value="Genomic_DNA"/>
</dbReference>
<organism evidence="5 6">
    <name type="scientific">Halochromatium salexigens</name>
    <name type="common">Chromatium salexigens</name>
    <dbReference type="NCBI Taxonomy" id="49447"/>
    <lineage>
        <taxon>Bacteria</taxon>
        <taxon>Pseudomonadati</taxon>
        <taxon>Pseudomonadota</taxon>
        <taxon>Gammaproteobacteria</taxon>
        <taxon>Chromatiales</taxon>
        <taxon>Chromatiaceae</taxon>
        <taxon>Halochromatium</taxon>
    </lineage>
</organism>
<dbReference type="SUPFAM" id="SSF48452">
    <property type="entry name" value="TPR-like"/>
    <property type="match status" value="1"/>
</dbReference>
<dbReference type="Pfam" id="PF13432">
    <property type="entry name" value="TPR_16"/>
    <property type="match status" value="1"/>
</dbReference>